<accession>K5W6E5</accession>
<feature type="domain" description="LysM" evidence="2">
    <location>
        <begin position="158"/>
        <end position="202"/>
    </location>
</feature>
<dbReference type="OrthoDB" id="2107166at2759"/>
<dbReference type="Gene3D" id="3.10.350.10">
    <property type="entry name" value="LysM domain"/>
    <property type="match status" value="1"/>
</dbReference>
<dbReference type="AlphaFoldDB" id="K5W6E5"/>
<dbReference type="RefSeq" id="XP_007397407.1">
    <property type="nucleotide sequence ID" value="XM_007397345.1"/>
</dbReference>
<dbReference type="HOGENOM" id="CLU_036221_0_0_1"/>
<feature type="compositionally biased region" description="Low complexity" evidence="1">
    <location>
        <begin position="23"/>
        <end position="35"/>
    </location>
</feature>
<evidence type="ECO:0000313" key="4">
    <source>
        <dbReference type="Proteomes" id="UP000008370"/>
    </source>
</evidence>
<organism evidence="3 4">
    <name type="scientific">Phanerochaete carnosa (strain HHB-10118-sp)</name>
    <name type="common">White-rot fungus</name>
    <name type="synonym">Peniophora carnosa</name>
    <dbReference type="NCBI Taxonomy" id="650164"/>
    <lineage>
        <taxon>Eukaryota</taxon>
        <taxon>Fungi</taxon>
        <taxon>Dikarya</taxon>
        <taxon>Basidiomycota</taxon>
        <taxon>Agaricomycotina</taxon>
        <taxon>Agaricomycetes</taxon>
        <taxon>Polyporales</taxon>
        <taxon>Phanerochaetaceae</taxon>
        <taxon>Phanerochaete</taxon>
    </lineage>
</organism>
<keyword evidence="4" id="KW-1185">Reference proteome</keyword>
<dbReference type="GeneID" id="18912975"/>
<dbReference type="InterPro" id="IPR018392">
    <property type="entry name" value="LysM"/>
</dbReference>
<protein>
    <submittedName>
        <fullName evidence="3">Carbohydrate-binding module family 50 protein</fullName>
    </submittedName>
</protein>
<dbReference type="SUPFAM" id="SSF54106">
    <property type="entry name" value="LysM domain"/>
    <property type="match status" value="1"/>
</dbReference>
<feature type="compositionally biased region" description="Basic and acidic residues" evidence="1">
    <location>
        <begin position="367"/>
        <end position="389"/>
    </location>
</feature>
<dbReference type="Proteomes" id="UP000008370">
    <property type="component" value="Unassembled WGS sequence"/>
</dbReference>
<feature type="region of interest" description="Disordered" evidence="1">
    <location>
        <begin position="351"/>
        <end position="482"/>
    </location>
</feature>
<feature type="region of interest" description="Disordered" evidence="1">
    <location>
        <begin position="223"/>
        <end position="244"/>
    </location>
</feature>
<dbReference type="InParanoid" id="K5W6E5"/>
<dbReference type="PROSITE" id="PS51782">
    <property type="entry name" value="LYSM"/>
    <property type="match status" value="1"/>
</dbReference>
<dbReference type="STRING" id="650164.K5W6E5"/>
<feature type="compositionally biased region" description="Basic and acidic residues" evidence="1">
    <location>
        <begin position="427"/>
        <end position="442"/>
    </location>
</feature>
<dbReference type="Pfam" id="PF01476">
    <property type="entry name" value="LysM"/>
    <property type="match status" value="1"/>
</dbReference>
<evidence type="ECO:0000313" key="3">
    <source>
        <dbReference type="EMBL" id="EKM54725.1"/>
    </source>
</evidence>
<evidence type="ECO:0000256" key="1">
    <source>
        <dbReference type="SAM" id="MobiDB-lite"/>
    </source>
</evidence>
<gene>
    <name evidence="3" type="ORF">PHACADRAFT_210507</name>
</gene>
<name>K5W6E5_PHACS</name>
<feature type="compositionally biased region" description="Polar residues" evidence="1">
    <location>
        <begin position="351"/>
        <end position="362"/>
    </location>
</feature>
<feature type="compositionally biased region" description="Basic and acidic residues" evidence="1">
    <location>
        <begin position="52"/>
        <end position="68"/>
    </location>
</feature>
<dbReference type="InterPro" id="IPR036779">
    <property type="entry name" value="LysM_dom_sf"/>
</dbReference>
<dbReference type="KEGG" id="pco:PHACADRAFT_210507"/>
<proteinExistence type="predicted"/>
<dbReference type="CDD" id="cd00118">
    <property type="entry name" value="LysM"/>
    <property type="match status" value="1"/>
</dbReference>
<sequence>MPPPGSTIVAAADDVDSLYHNPFAASSSTSSFSSAYTPKDAQIGARPTLRRRGSEGPARRSRNDHDPFADDTAAAAHVRSRTMGAVVGSSSATSLRHPLAISSLGSNASSSRSSLTDTRPRLKRLLSNLETTSTPHHEEGEESGLATSPTNDARLKERLVIVSSKDSLPGVALKYGISLADLRRANQMWPSDQIHLRKVLYIPLDKSHKAKDFVLSQLEVNSTPPSLDEQSINEEDKPSVNGAGSSLTIRRVSASQLSFFPPPSSSSLSLSSSISHTVSRSANNSLRRDAIPFRATPSNYSFLTMSASLSIPDAAVATALTVPSANSLSGRGQIPSLSTLFSGLPIGRISFDSNTSTPSQVSDDQEHEMNDVSHRNSLDEPRDIRDPRPRTPSAKPSPNAKVSPRQNGLELRLFPEMQGGHFPEITASRDTRATRTPTKDPKTAVYVSPDRRILAPETVRTSQLEPSPAMQLPLRPGRSRDG</sequence>
<dbReference type="SMART" id="SM00257">
    <property type="entry name" value="LysM"/>
    <property type="match status" value="1"/>
</dbReference>
<feature type="region of interest" description="Disordered" evidence="1">
    <location>
        <begin position="129"/>
        <end position="151"/>
    </location>
</feature>
<feature type="region of interest" description="Disordered" evidence="1">
    <location>
        <begin position="23"/>
        <end position="75"/>
    </location>
</feature>
<reference evidence="3 4" key="1">
    <citation type="journal article" date="2012" name="BMC Genomics">
        <title>Comparative genomics of the white-rot fungi, Phanerochaete carnosa and P. chrysosporium, to elucidate the genetic basis of the distinct wood types they colonize.</title>
        <authorList>
            <person name="Suzuki H."/>
            <person name="MacDonald J."/>
            <person name="Syed K."/>
            <person name="Salamov A."/>
            <person name="Hori C."/>
            <person name="Aerts A."/>
            <person name="Henrissat B."/>
            <person name="Wiebenga A."/>
            <person name="vanKuyk P.A."/>
            <person name="Barry K."/>
            <person name="Lindquist E."/>
            <person name="LaButti K."/>
            <person name="Lapidus A."/>
            <person name="Lucas S."/>
            <person name="Coutinho P."/>
            <person name="Gong Y."/>
            <person name="Samejima M."/>
            <person name="Mahadevan R."/>
            <person name="Abou-Zaid M."/>
            <person name="de Vries R.P."/>
            <person name="Igarashi K."/>
            <person name="Yadav J.S."/>
            <person name="Grigoriev I.V."/>
            <person name="Master E.R."/>
        </authorList>
    </citation>
    <scope>NUCLEOTIDE SEQUENCE [LARGE SCALE GENOMIC DNA]</scope>
    <source>
        <strain evidence="3 4">HHB-10118-sp</strain>
    </source>
</reference>
<dbReference type="EMBL" id="JH930473">
    <property type="protein sequence ID" value="EKM54725.1"/>
    <property type="molecule type" value="Genomic_DNA"/>
</dbReference>
<evidence type="ECO:0000259" key="2">
    <source>
        <dbReference type="PROSITE" id="PS51782"/>
    </source>
</evidence>